<reference evidence="2 3" key="1">
    <citation type="submission" date="2018-12" db="EMBL/GenBank/DDBJ databases">
        <authorList>
            <consortium name="Pathogen Informatics"/>
        </authorList>
    </citation>
    <scope>NUCLEOTIDE SEQUENCE [LARGE SCALE GENOMIC DNA]</scope>
    <source>
        <strain evidence="2 3">NCTC7102</strain>
    </source>
</reference>
<dbReference type="Proteomes" id="UP000281393">
    <property type="component" value="Chromosome"/>
</dbReference>
<feature type="region of interest" description="Disordered" evidence="1">
    <location>
        <begin position="1"/>
        <end position="26"/>
    </location>
</feature>
<dbReference type="EMBL" id="LR133909">
    <property type="protein sequence ID" value="VDY42564.1"/>
    <property type="molecule type" value="Genomic_DNA"/>
</dbReference>
<name>A0A447JIR2_SALET</name>
<proteinExistence type="predicted"/>
<sequence length="53" mass="6139">MEQCRKAGKSHWYHETQSTMSSQPPLSLMPEAAYVNDRFFTGFNGIRNRVDAF</sequence>
<organism evidence="2 3">
    <name type="scientific">Salmonella enterica subsp. enterica serovar Daytona</name>
    <dbReference type="NCBI Taxonomy" id="1962639"/>
    <lineage>
        <taxon>Bacteria</taxon>
        <taxon>Pseudomonadati</taxon>
        <taxon>Pseudomonadota</taxon>
        <taxon>Gammaproteobacteria</taxon>
        <taxon>Enterobacterales</taxon>
        <taxon>Enterobacteriaceae</taxon>
        <taxon>Salmonella</taxon>
    </lineage>
</organism>
<evidence type="ECO:0000313" key="3">
    <source>
        <dbReference type="Proteomes" id="UP000281393"/>
    </source>
</evidence>
<evidence type="ECO:0000256" key="1">
    <source>
        <dbReference type="SAM" id="MobiDB-lite"/>
    </source>
</evidence>
<feature type="compositionally biased region" description="Polar residues" evidence="1">
    <location>
        <begin position="15"/>
        <end position="25"/>
    </location>
</feature>
<dbReference type="AlphaFoldDB" id="A0A447JIR2"/>
<gene>
    <name evidence="2" type="primary">SBOV17171_1</name>
    <name evidence="2" type="ORF">NCTC7102_03310</name>
</gene>
<protein>
    <submittedName>
        <fullName evidence="2">Putative cytoplasmic protein</fullName>
    </submittedName>
</protein>
<accession>A0A447JIR2</accession>
<feature type="compositionally biased region" description="Basic residues" evidence="1">
    <location>
        <begin position="1"/>
        <end position="11"/>
    </location>
</feature>
<evidence type="ECO:0000313" key="2">
    <source>
        <dbReference type="EMBL" id="VDY42564.1"/>
    </source>
</evidence>